<comment type="caution">
    <text evidence="2">The sequence shown here is derived from an EMBL/GenBank/DDBJ whole genome shotgun (WGS) entry which is preliminary data.</text>
</comment>
<feature type="domain" description="Adenine deaminase C-terminal" evidence="1">
    <location>
        <begin position="5"/>
        <end position="122"/>
    </location>
</feature>
<evidence type="ECO:0000259" key="1">
    <source>
        <dbReference type="Pfam" id="PF13382"/>
    </source>
</evidence>
<sequence length="124" mass="14000">MLIARDGSWRINTVVKGFVQNVSGFASSYSGPGDILLIGKNKKDMQLAFERMKEIGGGIILVEDQQILHEIPLPLIGRMSNLEMNELIHLEKKMIALLKERGYKYDDPAFTLYFFSATHLPFIG</sequence>
<dbReference type="EMBL" id="JAUSUC010000027">
    <property type="protein sequence ID" value="MDQ0215816.1"/>
    <property type="molecule type" value="Genomic_DNA"/>
</dbReference>
<name>A0AAJ1T362_9BACI</name>
<organism evidence="2 3">
    <name type="scientific">Oikeobacillus pervagus</name>
    <dbReference type="NCBI Taxonomy" id="1325931"/>
    <lineage>
        <taxon>Bacteria</taxon>
        <taxon>Bacillati</taxon>
        <taxon>Bacillota</taxon>
        <taxon>Bacilli</taxon>
        <taxon>Bacillales</taxon>
        <taxon>Bacillaceae</taxon>
        <taxon>Oikeobacillus</taxon>
    </lineage>
</organism>
<evidence type="ECO:0000313" key="2">
    <source>
        <dbReference type="EMBL" id="MDQ0215816.1"/>
    </source>
</evidence>
<gene>
    <name evidence="2" type="ORF">J2S13_002236</name>
</gene>
<evidence type="ECO:0000313" key="3">
    <source>
        <dbReference type="Proteomes" id="UP001237207"/>
    </source>
</evidence>
<protein>
    <submittedName>
        <fullName evidence="2">Adenine deaminase</fullName>
    </submittedName>
</protein>
<dbReference type="Proteomes" id="UP001237207">
    <property type="component" value="Unassembled WGS sequence"/>
</dbReference>
<reference evidence="2" key="1">
    <citation type="submission" date="2023-07" db="EMBL/GenBank/DDBJ databases">
        <title>Genomic Encyclopedia of Type Strains, Phase IV (KMG-IV): sequencing the most valuable type-strain genomes for metagenomic binning, comparative biology and taxonomic classification.</title>
        <authorList>
            <person name="Goeker M."/>
        </authorList>
    </citation>
    <scope>NUCLEOTIDE SEQUENCE</scope>
    <source>
        <strain evidence="2">DSM 23947</strain>
    </source>
</reference>
<dbReference type="AlphaFoldDB" id="A0AAJ1T362"/>
<proteinExistence type="predicted"/>
<dbReference type="Pfam" id="PF13382">
    <property type="entry name" value="Adenine_deam_C"/>
    <property type="match status" value="1"/>
</dbReference>
<dbReference type="InterPro" id="IPR026912">
    <property type="entry name" value="Adenine_deam_C"/>
</dbReference>
<keyword evidence="3" id="KW-1185">Reference proteome</keyword>
<accession>A0AAJ1T362</accession>